<keyword evidence="4" id="KW-0949">S-adenosyl-L-methionine</keyword>
<feature type="domain" description="Tetrapyrrole methylase" evidence="6">
    <location>
        <begin position="119"/>
        <end position="327"/>
    </location>
</feature>
<protein>
    <recommendedName>
        <fullName evidence="1">uroporphyrinogen-III C-methyltransferase</fullName>
        <ecNumber evidence="1">2.1.1.107</ecNumber>
    </recommendedName>
</protein>
<keyword evidence="5" id="KW-0627">Porphyrin biosynthesis</keyword>
<dbReference type="InterPro" id="IPR000878">
    <property type="entry name" value="4pyrrol_Mease"/>
</dbReference>
<organism evidence="7 8">
    <name type="scientific">Arthrobacter parietis</name>
    <dbReference type="NCBI Taxonomy" id="271434"/>
    <lineage>
        <taxon>Bacteria</taxon>
        <taxon>Bacillati</taxon>
        <taxon>Actinomycetota</taxon>
        <taxon>Actinomycetes</taxon>
        <taxon>Micrococcales</taxon>
        <taxon>Micrococcaceae</taxon>
        <taxon>Arthrobacter</taxon>
    </lineage>
</organism>
<dbReference type="Pfam" id="PF00590">
    <property type="entry name" value="TP_methylase"/>
    <property type="match status" value="1"/>
</dbReference>
<evidence type="ECO:0000256" key="4">
    <source>
        <dbReference type="ARBA" id="ARBA00022691"/>
    </source>
</evidence>
<dbReference type="InterPro" id="IPR014777">
    <property type="entry name" value="4pyrrole_Mease_sub1"/>
</dbReference>
<reference evidence="8" key="1">
    <citation type="journal article" date="2019" name="Int. J. Syst. Evol. Microbiol.">
        <title>The Global Catalogue of Microorganisms (GCM) 10K type strain sequencing project: providing services to taxonomists for standard genome sequencing and annotation.</title>
        <authorList>
            <consortium name="The Broad Institute Genomics Platform"/>
            <consortium name="The Broad Institute Genome Sequencing Center for Infectious Disease"/>
            <person name="Wu L."/>
            <person name="Ma J."/>
        </authorList>
    </citation>
    <scope>NUCLEOTIDE SEQUENCE [LARGE SCALE GENOMIC DNA]</scope>
    <source>
        <strain evidence="8">JCM 14917</strain>
    </source>
</reference>
<evidence type="ECO:0000256" key="5">
    <source>
        <dbReference type="ARBA" id="ARBA00023244"/>
    </source>
</evidence>
<dbReference type="CDD" id="cd11642">
    <property type="entry name" value="SUMT"/>
    <property type="match status" value="1"/>
</dbReference>
<sequence>MSTAAGINVNGIELTLDCAGLTVLIAGTTTAARHTVRRYTAGGATVRRIATPAQFQPRLLDAVSLAVVMDGATADRTMPGYSGAGGAPLGEQDWEPLRAACRERRILTASEEPATTGGRVTLIGGGPGVEDLLTVRAKQALREADVVLYDRLGPYRTLPQLAPGAELIDVGKTPGHHPVSQAEIEKLMVAKAREGKHVVRLKGGDPFVFGRGGEEVNTCLAEGIPVTTVPGISSSIAVPAAAGIPVTYRGVAHAFTVISGHQPLIDTEFEALAKLGGTIVVLMGIGTLPQLTSGLRKAGLASSVPVAIVEKGYSPEQRTTVTTLGDAVTAAGRARCASPAVVVIGEVVRQHRDFSATLEHVLAQPLGAS</sequence>
<dbReference type="EMBL" id="BAAAON010000010">
    <property type="protein sequence ID" value="GAA2177803.1"/>
    <property type="molecule type" value="Genomic_DNA"/>
</dbReference>
<dbReference type="EC" id="2.1.1.107" evidence="1"/>
<keyword evidence="2" id="KW-0489">Methyltransferase</keyword>
<evidence type="ECO:0000313" key="8">
    <source>
        <dbReference type="Proteomes" id="UP001500974"/>
    </source>
</evidence>
<keyword evidence="8" id="KW-1185">Reference proteome</keyword>
<proteinExistence type="predicted"/>
<evidence type="ECO:0000259" key="6">
    <source>
        <dbReference type="Pfam" id="PF00590"/>
    </source>
</evidence>
<dbReference type="NCBIfam" id="NF004790">
    <property type="entry name" value="PRK06136.1"/>
    <property type="match status" value="1"/>
</dbReference>
<accession>A0ABP5MVY4</accession>
<evidence type="ECO:0000256" key="3">
    <source>
        <dbReference type="ARBA" id="ARBA00022679"/>
    </source>
</evidence>
<dbReference type="Gene3D" id="3.30.950.10">
    <property type="entry name" value="Methyltransferase, Cobalt-precorrin-4 Transmethylase, Domain 2"/>
    <property type="match status" value="1"/>
</dbReference>
<evidence type="ECO:0000313" key="7">
    <source>
        <dbReference type="EMBL" id="GAA2177803.1"/>
    </source>
</evidence>
<dbReference type="PANTHER" id="PTHR45790">
    <property type="entry name" value="SIROHEME SYNTHASE-RELATED"/>
    <property type="match status" value="1"/>
</dbReference>
<dbReference type="PANTHER" id="PTHR45790:SF3">
    <property type="entry name" value="S-ADENOSYL-L-METHIONINE-DEPENDENT UROPORPHYRINOGEN III METHYLTRANSFERASE, CHLOROPLASTIC"/>
    <property type="match status" value="1"/>
</dbReference>
<dbReference type="Gene3D" id="3.40.1010.10">
    <property type="entry name" value="Cobalt-precorrin-4 Transmethylase, Domain 1"/>
    <property type="match status" value="1"/>
</dbReference>
<name>A0ABP5MVY4_9MICC</name>
<gene>
    <name evidence="7" type="ORF">GCM10009784_29730</name>
</gene>
<dbReference type="InterPro" id="IPR014776">
    <property type="entry name" value="4pyrrole_Mease_sub2"/>
</dbReference>
<dbReference type="InterPro" id="IPR050161">
    <property type="entry name" value="Siro_Cobalamin_biosynth"/>
</dbReference>
<dbReference type="Proteomes" id="UP001500974">
    <property type="component" value="Unassembled WGS sequence"/>
</dbReference>
<dbReference type="NCBIfam" id="TIGR01469">
    <property type="entry name" value="cobA_cysG_Cterm"/>
    <property type="match status" value="1"/>
</dbReference>
<evidence type="ECO:0000256" key="2">
    <source>
        <dbReference type="ARBA" id="ARBA00022603"/>
    </source>
</evidence>
<evidence type="ECO:0000256" key="1">
    <source>
        <dbReference type="ARBA" id="ARBA00012162"/>
    </source>
</evidence>
<keyword evidence="3" id="KW-0808">Transferase</keyword>
<comment type="caution">
    <text evidence="7">The sequence shown here is derived from an EMBL/GenBank/DDBJ whole genome shotgun (WGS) entry which is preliminary data.</text>
</comment>
<dbReference type="InterPro" id="IPR035996">
    <property type="entry name" value="4pyrrol_Methylase_sf"/>
</dbReference>
<dbReference type="InterPro" id="IPR006366">
    <property type="entry name" value="CobA/CysG_C"/>
</dbReference>
<dbReference type="SUPFAM" id="SSF53790">
    <property type="entry name" value="Tetrapyrrole methylase"/>
    <property type="match status" value="1"/>
</dbReference>